<evidence type="ECO:0000313" key="4">
    <source>
        <dbReference type="Proteomes" id="UP001165080"/>
    </source>
</evidence>
<dbReference type="Proteomes" id="UP001165080">
    <property type="component" value="Unassembled WGS sequence"/>
</dbReference>
<keyword evidence="2" id="KW-1133">Transmembrane helix</keyword>
<sequence>MCAASGLNPAPVMKSALQLVQGFVRAVEADAVRRADQTQRTPLDVVVAILALISATALVLGCIAFGWWVLWRSTLHKIGVFRDLMGLNRVAKANAKRRAEAEIRALKNQLSQQHGFGQPQAAGYSYGKED</sequence>
<comment type="caution">
    <text evidence="3">The sequence shown here is derived from an EMBL/GenBank/DDBJ whole genome shotgun (WGS) entry which is preliminary data.</text>
</comment>
<keyword evidence="2" id="KW-0472">Membrane</keyword>
<protein>
    <submittedName>
        <fullName evidence="3">Uncharacterized protein</fullName>
    </submittedName>
</protein>
<proteinExistence type="predicted"/>
<evidence type="ECO:0000256" key="2">
    <source>
        <dbReference type="SAM" id="Phobius"/>
    </source>
</evidence>
<dbReference type="EMBL" id="BRXU01000003">
    <property type="protein sequence ID" value="GLC50715.1"/>
    <property type="molecule type" value="Genomic_DNA"/>
</dbReference>
<evidence type="ECO:0000256" key="1">
    <source>
        <dbReference type="SAM" id="MobiDB-lite"/>
    </source>
</evidence>
<reference evidence="3 4" key="1">
    <citation type="journal article" date="2023" name="Commun. Biol.">
        <title>Reorganization of the ancestral sex-determining regions during the evolution of trioecy in Pleodorina starrii.</title>
        <authorList>
            <person name="Takahashi K."/>
            <person name="Suzuki S."/>
            <person name="Kawai-Toyooka H."/>
            <person name="Yamamoto K."/>
            <person name="Hamaji T."/>
            <person name="Ootsuki R."/>
            <person name="Yamaguchi H."/>
            <person name="Kawachi M."/>
            <person name="Higashiyama T."/>
            <person name="Nozaki H."/>
        </authorList>
    </citation>
    <scope>NUCLEOTIDE SEQUENCE [LARGE SCALE GENOMIC DNA]</scope>
    <source>
        <strain evidence="3 4">NIES-4479</strain>
    </source>
</reference>
<dbReference type="AlphaFoldDB" id="A0A9W6EZW6"/>
<keyword evidence="2" id="KW-0812">Transmembrane</keyword>
<feature type="transmembrane region" description="Helical" evidence="2">
    <location>
        <begin position="45"/>
        <end position="70"/>
    </location>
</feature>
<feature type="region of interest" description="Disordered" evidence="1">
    <location>
        <begin position="109"/>
        <end position="130"/>
    </location>
</feature>
<name>A0A9W6EZW6_9CHLO</name>
<accession>A0A9W6EZW6</accession>
<keyword evidence="4" id="KW-1185">Reference proteome</keyword>
<evidence type="ECO:0000313" key="3">
    <source>
        <dbReference type="EMBL" id="GLC50715.1"/>
    </source>
</evidence>
<organism evidence="3 4">
    <name type="scientific">Pleodorina starrii</name>
    <dbReference type="NCBI Taxonomy" id="330485"/>
    <lineage>
        <taxon>Eukaryota</taxon>
        <taxon>Viridiplantae</taxon>
        <taxon>Chlorophyta</taxon>
        <taxon>core chlorophytes</taxon>
        <taxon>Chlorophyceae</taxon>
        <taxon>CS clade</taxon>
        <taxon>Chlamydomonadales</taxon>
        <taxon>Volvocaceae</taxon>
        <taxon>Pleodorina</taxon>
    </lineage>
</organism>
<gene>
    <name evidence="3" type="primary">PLEST006076</name>
    <name evidence="3" type="ORF">PLESTB_000411500</name>
</gene>